<dbReference type="Pfam" id="PF17765">
    <property type="entry name" value="MLTR_LBD"/>
    <property type="match status" value="1"/>
</dbReference>
<dbReference type="PANTHER" id="PTHR35010">
    <property type="entry name" value="BLL4672 PROTEIN-RELATED"/>
    <property type="match status" value="1"/>
</dbReference>
<dbReference type="EMBL" id="JANLCJ010000002">
    <property type="protein sequence ID" value="MCS5733470.1"/>
    <property type="molecule type" value="Genomic_DNA"/>
</dbReference>
<accession>A0ABT2GZT4</accession>
<comment type="caution">
    <text evidence="2">The sequence shown here is derived from an EMBL/GenBank/DDBJ whole genome shotgun (WGS) entry which is preliminary data.</text>
</comment>
<sequence>MSVESVALGDFLRARRAVRQPEDEGLVREPGRRVPGLRRDEVARLAGISPEYYLRLEQGRSSRPSDQVLNALARALHLDADSRQYLFRLASGDLPSAGSPDAESSARIERILAQWTHTPAYVSDSNRDIVAANPLATVFGHGGLAAGSNVAIDLFNDRMKSTLVEWEPMTRSTVAGLRRDADPFSPRLKQIVDQLSADPDFVAMWARYDVSGPEDAHIHMVVEGIGTIEIEVQNFAVRSMPGYLLTVLSAPPQSLTAVVFQHLAASIGAPGTTPPDPTARPSG</sequence>
<organism evidence="2 3">
    <name type="scientific">Herbiconiux daphne</name>
    <dbReference type="NCBI Taxonomy" id="2970914"/>
    <lineage>
        <taxon>Bacteria</taxon>
        <taxon>Bacillati</taxon>
        <taxon>Actinomycetota</taxon>
        <taxon>Actinomycetes</taxon>
        <taxon>Micrococcales</taxon>
        <taxon>Microbacteriaceae</taxon>
        <taxon>Herbiconiux</taxon>
    </lineage>
</organism>
<dbReference type="Proteomes" id="UP001165586">
    <property type="component" value="Unassembled WGS sequence"/>
</dbReference>
<name>A0ABT2GZT4_9MICO</name>
<dbReference type="Gene3D" id="1.10.260.40">
    <property type="entry name" value="lambda repressor-like DNA-binding domains"/>
    <property type="match status" value="1"/>
</dbReference>
<dbReference type="InterPro" id="IPR010982">
    <property type="entry name" value="Lambda_DNA-bd_dom_sf"/>
</dbReference>
<proteinExistence type="predicted"/>
<feature type="domain" description="HTH cro/C1-type" evidence="1">
    <location>
        <begin position="36"/>
        <end position="83"/>
    </location>
</feature>
<dbReference type="InterPro" id="IPR041413">
    <property type="entry name" value="MLTR_LBD"/>
</dbReference>
<protein>
    <submittedName>
        <fullName evidence="2">Helix-turn-helix transcriptional regulator</fullName>
    </submittedName>
</protein>
<evidence type="ECO:0000313" key="2">
    <source>
        <dbReference type="EMBL" id="MCS5733470.1"/>
    </source>
</evidence>
<dbReference type="Pfam" id="PF13560">
    <property type="entry name" value="HTH_31"/>
    <property type="match status" value="1"/>
</dbReference>
<dbReference type="InterPro" id="IPR001387">
    <property type="entry name" value="Cro/C1-type_HTH"/>
</dbReference>
<dbReference type="Gene3D" id="3.30.450.180">
    <property type="match status" value="1"/>
</dbReference>
<keyword evidence="3" id="KW-1185">Reference proteome</keyword>
<gene>
    <name evidence="2" type="ORF">N1032_06930</name>
</gene>
<dbReference type="PROSITE" id="PS50943">
    <property type="entry name" value="HTH_CROC1"/>
    <property type="match status" value="1"/>
</dbReference>
<dbReference type="SMART" id="SM00530">
    <property type="entry name" value="HTH_XRE"/>
    <property type="match status" value="1"/>
</dbReference>
<dbReference type="RefSeq" id="WP_259538287.1">
    <property type="nucleotide sequence ID" value="NZ_JANLCJ010000002.1"/>
</dbReference>
<reference evidence="2" key="1">
    <citation type="submission" date="2022-08" db="EMBL/GenBank/DDBJ databases">
        <authorList>
            <person name="Deng Y."/>
            <person name="Han X.-F."/>
            <person name="Zhang Y.-Q."/>
        </authorList>
    </citation>
    <scope>NUCLEOTIDE SEQUENCE</scope>
    <source>
        <strain evidence="2">CPCC 203386</strain>
    </source>
</reference>
<dbReference type="SUPFAM" id="SSF47413">
    <property type="entry name" value="lambda repressor-like DNA-binding domains"/>
    <property type="match status" value="1"/>
</dbReference>
<dbReference type="CDD" id="cd00093">
    <property type="entry name" value="HTH_XRE"/>
    <property type="match status" value="1"/>
</dbReference>
<evidence type="ECO:0000259" key="1">
    <source>
        <dbReference type="PROSITE" id="PS50943"/>
    </source>
</evidence>
<dbReference type="PANTHER" id="PTHR35010:SF2">
    <property type="entry name" value="BLL4672 PROTEIN"/>
    <property type="match status" value="1"/>
</dbReference>
<evidence type="ECO:0000313" key="3">
    <source>
        <dbReference type="Proteomes" id="UP001165586"/>
    </source>
</evidence>